<dbReference type="SUPFAM" id="SSF51735">
    <property type="entry name" value="NAD(P)-binding Rossmann-fold domains"/>
    <property type="match status" value="1"/>
</dbReference>
<feature type="domain" description="Enoyl reductase (ER)" evidence="1">
    <location>
        <begin position="10"/>
        <end position="296"/>
    </location>
</feature>
<dbReference type="EMBL" id="WMJX01000006">
    <property type="protein sequence ID" value="MTG97420.1"/>
    <property type="molecule type" value="Genomic_DNA"/>
</dbReference>
<comment type="caution">
    <text evidence="2">The sequence shown here is derived from an EMBL/GenBank/DDBJ whole genome shotgun (WGS) entry which is preliminary data.</text>
</comment>
<gene>
    <name evidence="2" type="ORF">GJV76_04605</name>
</gene>
<dbReference type="SMART" id="SM00829">
    <property type="entry name" value="PKS_ER"/>
    <property type="match status" value="1"/>
</dbReference>
<dbReference type="AlphaFoldDB" id="A0A6I3LJP1"/>
<evidence type="ECO:0000313" key="2">
    <source>
        <dbReference type="EMBL" id="MTG97420.1"/>
    </source>
</evidence>
<name>A0A6I3LJP1_9FLAO</name>
<protein>
    <submittedName>
        <fullName evidence="2">Zinc-binding dehydrogenase</fullName>
    </submittedName>
</protein>
<dbReference type="RefSeq" id="WP_155091468.1">
    <property type="nucleotide sequence ID" value="NZ_CP102754.1"/>
</dbReference>
<evidence type="ECO:0000313" key="3">
    <source>
        <dbReference type="Proteomes" id="UP000438760"/>
    </source>
</evidence>
<dbReference type="Proteomes" id="UP000438760">
    <property type="component" value="Unassembled WGS sequence"/>
</dbReference>
<organism evidence="2 3">
    <name type="scientific">Myroides albus</name>
    <dbReference type="NCBI Taxonomy" id="2562892"/>
    <lineage>
        <taxon>Bacteria</taxon>
        <taxon>Pseudomonadati</taxon>
        <taxon>Bacteroidota</taxon>
        <taxon>Flavobacteriia</taxon>
        <taxon>Flavobacteriales</taxon>
        <taxon>Flavobacteriaceae</taxon>
        <taxon>Myroides</taxon>
    </lineage>
</organism>
<proteinExistence type="predicted"/>
<dbReference type="Gene3D" id="3.40.50.720">
    <property type="entry name" value="NAD(P)-binding Rossmann-like Domain"/>
    <property type="match status" value="1"/>
</dbReference>
<dbReference type="InterPro" id="IPR011032">
    <property type="entry name" value="GroES-like_sf"/>
</dbReference>
<dbReference type="PANTHER" id="PTHR43677:SF11">
    <property type="entry name" value="ZINC-CONTAINING ALCOHOL DEHYDROGENASE"/>
    <property type="match status" value="1"/>
</dbReference>
<dbReference type="GO" id="GO:0016491">
    <property type="term" value="F:oxidoreductase activity"/>
    <property type="evidence" value="ECO:0007669"/>
    <property type="project" value="InterPro"/>
</dbReference>
<dbReference type="Gene3D" id="3.90.180.10">
    <property type="entry name" value="Medium-chain alcohol dehydrogenases, catalytic domain"/>
    <property type="match status" value="1"/>
</dbReference>
<dbReference type="InterPro" id="IPR013149">
    <property type="entry name" value="ADH-like_C"/>
</dbReference>
<dbReference type="SUPFAM" id="SSF50129">
    <property type="entry name" value="GroES-like"/>
    <property type="match status" value="1"/>
</dbReference>
<keyword evidence="3" id="KW-1185">Reference proteome</keyword>
<dbReference type="OrthoDB" id="9787435at2"/>
<dbReference type="InterPro" id="IPR051397">
    <property type="entry name" value="Zn-ADH-like_protein"/>
</dbReference>
<sequence>MKAVIVEEKGKTPTYTPNFKSSKAIAKNAVLMRVKAVAIKNLDRAIASGKHYSVSTKSFNPFVIGTDAVGELEDGRLVYGFGIQGTLSEYAYVDKNQIVPLPKGMNIALAAALPNALMGSVIALMLRAKLKKSEVVLINGATGVTGQVAVQMAKYYGASKVFVTGRNADALKKLEHYGADQLISLTQSSEELSQQIHKLNQEFPIDIVIDYLWGESASVILNTLKDKGAYQHHTRFVNVGAMSGDDLQLSSSILRGTDLVLLGSGLGSWPQDDIDLFFRELLPEAFNLACEKKLFLDTISYNWKEVTQVWNQSLKSNVRLVFEVA</sequence>
<accession>A0A6I3LJP1</accession>
<dbReference type="PANTHER" id="PTHR43677">
    <property type="entry name" value="SHORT-CHAIN DEHYDROGENASE/REDUCTASE"/>
    <property type="match status" value="1"/>
</dbReference>
<evidence type="ECO:0000259" key="1">
    <source>
        <dbReference type="SMART" id="SM00829"/>
    </source>
</evidence>
<dbReference type="Pfam" id="PF00107">
    <property type="entry name" value="ADH_zinc_N"/>
    <property type="match status" value="1"/>
</dbReference>
<dbReference type="InterPro" id="IPR020843">
    <property type="entry name" value="ER"/>
</dbReference>
<reference evidence="2 3" key="1">
    <citation type="submission" date="2019-11" db="EMBL/GenBank/DDBJ databases">
        <title>Genome of Strain BIT-d1.</title>
        <authorList>
            <person name="Yang Y."/>
        </authorList>
    </citation>
    <scope>NUCLEOTIDE SEQUENCE [LARGE SCALE GENOMIC DNA]</scope>
    <source>
        <strain evidence="2 3">BIT-d1</strain>
    </source>
</reference>
<dbReference type="InterPro" id="IPR036291">
    <property type="entry name" value="NAD(P)-bd_dom_sf"/>
</dbReference>